<evidence type="ECO:0000256" key="1">
    <source>
        <dbReference type="ARBA" id="ARBA00022737"/>
    </source>
</evidence>
<dbReference type="Gene3D" id="1.25.40.10">
    <property type="entry name" value="Tetratricopeptide repeat domain"/>
    <property type="match status" value="3"/>
</dbReference>
<dbReference type="NCBIfam" id="TIGR00756">
    <property type="entry name" value="PPR"/>
    <property type="match status" value="2"/>
</dbReference>
<proteinExistence type="predicted"/>
<feature type="repeat" description="PPR" evidence="2">
    <location>
        <begin position="282"/>
        <end position="316"/>
    </location>
</feature>
<accession>A0ABR2M5C7</accession>
<dbReference type="Proteomes" id="UP001412067">
    <property type="component" value="Unassembled WGS sequence"/>
</dbReference>
<dbReference type="Pfam" id="PF01535">
    <property type="entry name" value="PPR"/>
    <property type="match status" value="6"/>
</dbReference>
<keyword evidence="1" id="KW-0677">Repeat</keyword>
<dbReference type="InterPro" id="IPR046848">
    <property type="entry name" value="E_motif"/>
</dbReference>
<dbReference type="PROSITE" id="PS51375">
    <property type="entry name" value="PPR"/>
    <property type="match status" value="2"/>
</dbReference>
<dbReference type="PANTHER" id="PTHR47926:SF437">
    <property type="entry name" value="PENTACOTRIPEPTIDE-REPEAT REGION OF PRORP DOMAIN-CONTAINING PROTEIN"/>
    <property type="match status" value="1"/>
</dbReference>
<evidence type="ECO:0000313" key="3">
    <source>
        <dbReference type="EMBL" id="KAK8958850.1"/>
    </source>
</evidence>
<dbReference type="EMBL" id="JBBWWR010000012">
    <property type="protein sequence ID" value="KAK8958850.1"/>
    <property type="molecule type" value="Genomic_DNA"/>
</dbReference>
<dbReference type="PANTHER" id="PTHR47926">
    <property type="entry name" value="PENTATRICOPEPTIDE REPEAT-CONTAINING PROTEIN"/>
    <property type="match status" value="1"/>
</dbReference>
<dbReference type="InterPro" id="IPR002885">
    <property type="entry name" value="PPR_rpt"/>
</dbReference>
<reference evidence="3 4" key="1">
    <citation type="journal article" date="2022" name="Nat. Plants">
        <title>Genomes of leafy and leafless Platanthera orchids illuminate the evolution of mycoheterotrophy.</title>
        <authorList>
            <person name="Li M.H."/>
            <person name="Liu K.W."/>
            <person name="Li Z."/>
            <person name="Lu H.C."/>
            <person name="Ye Q.L."/>
            <person name="Zhang D."/>
            <person name="Wang J.Y."/>
            <person name="Li Y.F."/>
            <person name="Zhong Z.M."/>
            <person name="Liu X."/>
            <person name="Yu X."/>
            <person name="Liu D.K."/>
            <person name="Tu X.D."/>
            <person name="Liu B."/>
            <person name="Hao Y."/>
            <person name="Liao X.Y."/>
            <person name="Jiang Y.T."/>
            <person name="Sun W.H."/>
            <person name="Chen J."/>
            <person name="Chen Y.Q."/>
            <person name="Ai Y."/>
            <person name="Zhai J.W."/>
            <person name="Wu S.S."/>
            <person name="Zhou Z."/>
            <person name="Hsiao Y.Y."/>
            <person name="Wu W.L."/>
            <person name="Chen Y.Y."/>
            <person name="Lin Y.F."/>
            <person name="Hsu J.L."/>
            <person name="Li C.Y."/>
            <person name="Wang Z.W."/>
            <person name="Zhao X."/>
            <person name="Zhong W.Y."/>
            <person name="Ma X.K."/>
            <person name="Ma L."/>
            <person name="Huang J."/>
            <person name="Chen G.Z."/>
            <person name="Huang M.Z."/>
            <person name="Huang L."/>
            <person name="Peng D.H."/>
            <person name="Luo Y.B."/>
            <person name="Zou S.Q."/>
            <person name="Chen S.P."/>
            <person name="Lan S."/>
            <person name="Tsai W.C."/>
            <person name="Van de Peer Y."/>
            <person name="Liu Z.J."/>
        </authorList>
    </citation>
    <scope>NUCLEOTIDE SEQUENCE [LARGE SCALE GENOMIC DNA]</scope>
    <source>
        <strain evidence="3">Lor288</strain>
    </source>
</reference>
<evidence type="ECO:0000256" key="2">
    <source>
        <dbReference type="PROSITE-ProRule" id="PRU00708"/>
    </source>
</evidence>
<dbReference type="InterPro" id="IPR011990">
    <property type="entry name" value="TPR-like_helical_dom_sf"/>
</dbReference>
<sequence length="544" mass="59749">MGRGGSGIVPTGNPSNVLWPIMASSSRHADSGGSLLPGWRRCMNLIQRCSNERQLHIVHALFLVHGLHRHTVAVSRLILAACSLRGGSLLHASLVLRHSPAPTNSFIYNSLIHAHARGPDPHLALHYFTQMLRSSDVSSSPDHHSFPFALSACVSIPSFPFGTQIHAVVIKNGLSSTDHFVQTAVLRLYSQSQDDVGQAQKLFDEITQPDAVHVDVLMNGYLRLGFPVESVCLFREMLAAGLIPDKHAITTAITACSHAGDLNQGVWIHTHLLDKHHDFLTDTYIGSALISMYAKCGCIKEAVKVFEEFPQRNSFMWASMVGGFAVHGLANDAIRCLDRMRDEDGMRLDGVVILSAMSACAHAGRVDEGLRLLSEMASLHEVVPEHEHYSCAVDMLCKVGRLEAALELIHQMPMRPLASVWGSLLTGCSIHKNVELGELAVAELQNITGKDDDDEGVFVQMSNIYLSANKREDARRIRKLIGSRGIKKMPACSVIEVDGEVSSFVAGDPLHPRRLEIWSILDVFKDHARDECVFESSEFCNTPV</sequence>
<name>A0ABR2M5C7_9ASPA</name>
<protein>
    <submittedName>
        <fullName evidence="3">Pentatricopeptide repeat-containing protein</fullName>
    </submittedName>
</protein>
<evidence type="ECO:0000313" key="4">
    <source>
        <dbReference type="Proteomes" id="UP001412067"/>
    </source>
</evidence>
<organism evidence="3 4">
    <name type="scientific">Platanthera guangdongensis</name>
    <dbReference type="NCBI Taxonomy" id="2320717"/>
    <lineage>
        <taxon>Eukaryota</taxon>
        <taxon>Viridiplantae</taxon>
        <taxon>Streptophyta</taxon>
        <taxon>Embryophyta</taxon>
        <taxon>Tracheophyta</taxon>
        <taxon>Spermatophyta</taxon>
        <taxon>Magnoliopsida</taxon>
        <taxon>Liliopsida</taxon>
        <taxon>Asparagales</taxon>
        <taxon>Orchidaceae</taxon>
        <taxon>Orchidoideae</taxon>
        <taxon>Orchideae</taxon>
        <taxon>Orchidinae</taxon>
        <taxon>Platanthera</taxon>
    </lineage>
</organism>
<dbReference type="InterPro" id="IPR046960">
    <property type="entry name" value="PPR_At4g14850-like_plant"/>
</dbReference>
<keyword evidence="4" id="KW-1185">Reference proteome</keyword>
<gene>
    <name evidence="3" type="primary">PCMP-E79</name>
    <name evidence="3" type="ORF">KSP40_PGU009914</name>
</gene>
<comment type="caution">
    <text evidence="3">The sequence shown here is derived from an EMBL/GenBank/DDBJ whole genome shotgun (WGS) entry which is preliminary data.</text>
</comment>
<dbReference type="Pfam" id="PF20431">
    <property type="entry name" value="E_motif"/>
    <property type="match status" value="1"/>
</dbReference>
<feature type="repeat" description="PPR" evidence="2">
    <location>
        <begin position="210"/>
        <end position="244"/>
    </location>
</feature>